<gene>
    <name evidence="1" type="ORF">LOK49_LG10G01850</name>
</gene>
<evidence type="ECO:0000313" key="1">
    <source>
        <dbReference type="EMBL" id="KAI7999063.1"/>
    </source>
</evidence>
<accession>A0ACC0GEL3</accession>
<comment type="caution">
    <text evidence="1">The sequence shown here is derived from an EMBL/GenBank/DDBJ whole genome shotgun (WGS) entry which is preliminary data.</text>
</comment>
<proteinExistence type="predicted"/>
<name>A0ACC0GEL3_9ERIC</name>
<reference evidence="1 2" key="1">
    <citation type="journal article" date="2022" name="Plant J.">
        <title>Chromosome-level genome of Camellia lanceoleosa provides a valuable resource for understanding genome evolution and self-incompatibility.</title>
        <authorList>
            <person name="Gong W."/>
            <person name="Xiao S."/>
            <person name="Wang L."/>
            <person name="Liao Z."/>
            <person name="Chang Y."/>
            <person name="Mo W."/>
            <person name="Hu G."/>
            <person name="Li W."/>
            <person name="Zhao G."/>
            <person name="Zhu H."/>
            <person name="Hu X."/>
            <person name="Ji K."/>
            <person name="Xiang X."/>
            <person name="Song Q."/>
            <person name="Yuan D."/>
            <person name="Jin S."/>
            <person name="Zhang L."/>
        </authorList>
    </citation>
    <scope>NUCLEOTIDE SEQUENCE [LARGE SCALE GENOMIC DNA]</scope>
    <source>
        <strain evidence="1">SQ_2022a</strain>
    </source>
</reference>
<dbReference type="Proteomes" id="UP001060215">
    <property type="component" value="Chromosome 10"/>
</dbReference>
<evidence type="ECO:0000313" key="2">
    <source>
        <dbReference type="Proteomes" id="UP001060215"/>
    </source>
</evidence>
<sequence>MATATPIPIPTTQKEENPSKTPDPEQLQDQPALDPPGNDASIDESKTIEDSPVTEASTDVKNNDETDVSDTKKKIRRAERFGMPVQLSEQEKRNSRAERFGTVPATNGSDALKKSEDQKRKARAERFGIVQSVSADEEVKKKARLARFAAAVPKTDPQEEEKKKARALRFSQPPSDSLSQVNDKGNDTEMKTAITSKAGGGT</sequence>
<organism evidence="1 2">
    <name type="scientific">Camellia lanceoleosa</name>
    <dbReference type="NCBI Taxonomy" id="1840588"/>
    <lineage>
        <taxon>Eukaryota</taxon>
        <taxon>Viridiplantae</taxon>
        <taxon>Streptophyta</taxon>
        <taxon>Embryophyta</taxon>
        <taxon>Tracheophyta</taxon>
        <taxon>Spermatophyta</taxon>
        <taxon>Magnoliopsida</taxon>
        <taxon>eudicotyledons</taxon>
        <taxon>Gunneridae</taxon>
        <taxon>Pentapetalae</taxon>
        <taxon>asterids</taxon>
        <taxon>Ericales</taxon>
        <taxon>Theaceae</taxon>
        <taxon>Camellia</taxon>
    </lineage>
</organism>
<keyword evidence="2" id="KW-1185">Reference proteome</keyword>
<dbReference type="EMBL" id="CM045767">
    <property type="protein sequence ID" value="KAI7999063.1"/>
    <property type="molecule type" value="Genomic_DNA"/>
</dbReference>
<protein>
    <submittedName>
        <fullName evidence="1">Protein MODIFIER OF SNC1 11</fullName>
    </submittedName>
</protein>